<dbReference type="InterPro" id="IPR026444">
    <property type="entry name" value="Secre_tail"/>
</dbReference>
<dbReference type="Pfam" id="PF18962">
    <property type="entry name" value="Por_Secre_tail"/>
    <property type="match status" value="1"/>
</dbReference>
<dbReference type="OrthoDB" id="1433593at2"/>
<gene>
    <name evidence="4" type="ORF">SAMN05444267_104115</name>
</gene>
<dbReference type="STRING" id="1302687.SAMN05444267_104115"/>
<feature type="domain" description="Secretion system C-terminal sorting" evidence="3">
    <location>
        <begin position="170"/>
        <end position="230"/>
    </location>
</feature>
<organism evidence="4 5">
    <name type="scientific">Chryseobacterium polytrichastri</name>
    <dbReference type="NCBI Taxonomy" id="1302687"/>
    <lineage>
        <taxon>Bacteria</taxon>
        <taxon>Pseudomonadati</taxon>
        <taxon>Bacteroidota</taxon>
        <taxon>Flavobacteriia</taxon>
        <taxon>Flavobacteriales</taxon>
        <taxon>Weeksellaceae</taxon>
        <taxon>Chryseobacterium group</taxon>
        <taxon>Chryseobacterium</taxon>
    </lineage>
</organism>
<accession>A0A1M7HL47</accession>
<evidence type="ECO:0000313" key="4">
    <source>
        <dbReference type="EMBL" id="SHM29170.1"/>
    </source>
</evidence>
<evidence type="ECO:0000256" key="1">
    <source>
        <dbReference type="ARBA" id="ARBA00022729"/>
    </source>
</evidence>
<keyword evidence="1 2" id="KW-0732">Signal</keyword>
<name>A0A1M7HL47_9FLAO</name>
<dbReference type="NCBIfam" id="TIGR04183">
    <property type="entry name" value="Por_Secre_tail"/>
    <property type="match status" value="1"/>
</dbReference>
<dbReference type="EMBL" id="FRAV01000041">
    <property type="protein sequence ID" value="SHM29170.1"/>
    <property type="molecule type" value="Genomic_DNA"/>
</dbReference>
<protein>
    <submittedName>
        <fullName evidence="4">Por secretion system C-terminal sorting domain-containing protein</fullName>
    </submittedName>
</protein>
<sequence length="236" mass="25920">MKKALFLLLTGGLLTAQTSDLLSNNWYISKMVTSTGQTTNTPFIDSGVPASTFNSAGGTSYVFNSRYYNTSLMAFGIMPGTTNLIKTASTCTLAVYDGGNAIAARNYDQRNCNIYGNGAYSSIYSYQITTNGTLKTLAITDPSGNKVYYNNTSQLSTKESEVEKKSFIAYPNPVKDILTIENIDKNLSIKVYDLSGKLILETKSNDQKVKIETSSLQKGQYILAVENYNPHKFTKE</sequence>
<evidence type="ECO:0000313" key="5">
    <source>
        <dbReference type="Proteomes" id="UP000184364"/>
    </source>
</evidence>
<evidence type="ECO:0000259" key="3">
    <source>
        <dbReference type="Pfam" id="PF18962"/>
    </source>
</evidence>
<feature type="chain" id="PRO_5012906947" evidence="2">
    <location>
        <begin position="19"/>
        <end position="236"/>
    </location>
</feature>
<dbReference type="Proteomes" id="UP000184364">
    <property type="component" value="Unassembled WGS sequence"/>
</dbReference>
<proteinExistence type="predicted"/>
<keyword evidence="5" id="KW-1185">Reference proteome</keyword>
<reference evidence="5" key="1">
    <citation type="submission" date="2016-11" db="EMBL/GenBank/DDBJ databases">
        <authorList>
            <person name="Varghese N."/>
            <person name="Submissions S."/>
        </authorList>
    </citation>
    <scope>NUCLEOTIDE SEQUENCE [LARGE SCALE GENOMIC DNA]</scope>
    <source>
        <strain evidence="5">DSM 26899</strain>
    </source>
</reference>
<evidence type="ECO:0000256" key="2">
    <source>
        <dbReference type="SAM" id="SignalP"/>
    </source>
</evidence>
<feature type="signal peptide" evidence="2">
    <location>
        <begin position="1"/>
        <end position="18"/>
    </location>
</feature>
<dbReference type="AlphaFoldDB" id="A0A1M7HL47"/>
<dbReference type="RefSeq" id="WP_073296657.1">
    <property type="nucleotide sequence ID" value="NZ_FRAV01000041.1"/>
</dbReference>